<dbReference type="InterPro" id="IPR012657">
    <property type="entry name" value="23S_rRNA-intervening_sequence"/>
</dbReference>
<dbReference type="Proteomes" id="UP000177169">
    <property type="component" value="Unassembled WGS sequence"/>
</dbReference>
<dbReference type="EMBL" id="MGGR01000035">
    <property type="protein sequence ID" value="OGM32127.1"/>
    <property type="molecule type" value="Genomic_DNA"/>
</dbReference>
<dbReference type="Pfam" id="PF05635">
    <property type="entry name" value="23S_rRNA_IVP"/>
    <property type="match status" value="1"/>
</dbReference>
<gene>
    <name evidence="1" type="ORF">A3D01_01945</name>
</gene>
<dbReference type="Gene3D" id="1.20.1440.60">
    <property type="entry name" value="23S rRNA-intervening sequence"/>
    <property type="match status" value="1"/>
</dbReference>
<dbReference type="PANTHER" id="PTHR38471">
    <property type="entry name" value="FOUR HELIX BUNDLE PROTEIN"/>
    <property type="match status" value="1"/>
</dbReference>
<comment type="caution">
    <text evidence="1">The sequence shown here is derived from an EMBL/GenBank/DDBJ whole genome shotgun (WGS) entry which is preliminary data.</text>
</comment>
<evidence type="ECO:0000313" key="2">
    <source>
        <dbReference type="Proteomes" id="UP000177169"/>
    </source>
</evidence>
<dbReference type="AlphaFoldDB" id="A0A1F7YXX7"/>
<dbReference type="InterPro" id="IPR036583">
    <property type="entry name" value="23S_rRNA_IVS_sf"/>
</dbReference>
<dbReference type="NCBIfam" id="TIGR02436">
    <property type="entry name" value="four helix bundle protein"/>
    <property type="match status" value="1"/>
</dbReference>
<evidence type="ECO:0000313" key="1">
    <source>
        <dbReference type="EMBL" id="OGM32127.1"/>
    </source>
</evidence>
<organism evidence="1 2">
    <name type="scientific">Candidatus Woesebacteria bacterium RIFCSPHIGHO2_02_FULL_39_13</name>
    <dbReference type="NCBI Taxonomy" id="1802505"/>
    <lineage>
        <taxon>Bacteria</taxon>
        <taxon>Candidatus Woeseibacteriota</taxon>
    </lineage>
</organism>
<name>A0A1F7YXX7_9BACT</name>
<dbReference type="SUPFAM" id="SSF158446">
    <property type="entry name" value="IVS-encoded protein-like"/>
    <property type="match status" value="1"/>
</dbReference>
<protein>
    <recommendedName>
        <fullName evidence="3">Four helix bundle protein</fullName>
    </recommendedName>
</protein>
<dbReference type="STRING" id="1802505.A3D01_01945"/>
<evidence type="ECO:0008006" key="3">
    <source>
        <dbReference type="Google" id="ProtNLM"/>
    </source>
</evidence>
<reference evidence="1 2" key="1">
    <citation type="journal article" date="2016" name="Nat. Commun.">
        <title>Thousands of microbial genomes shed light on interconnected biogeochemical processes in an aquifer system.</title>
        <authorList>
            <person name="Anantharaman K."/>
            <person name="Brown C.T."/>
            <person name="Hug L.A."/>
            <person name="Sharon I."/>
            <person name="Castelle C.J."/>
            <person name="Probst A.J."/>
            <person name="Thomas B.C."/>
            <person name="Singh A."/>
            <person name="Wilkins M.J."/>
            <person name="Karaoz U."/>
            <person name="Brodie E.L."/>
            <person name="Williams K.H."/>
            <person name="Hubbard S.S."/>
            <person name="Banfield J.F."/>
        </authorList>
    </citation>
    <scope>NUCLEOTIDE SEQUENCE [LARGE SCALE GENOMIC DNA]</scope>
</reference>
<proteinExistence type="predicted"/>
<accession>A0A1F7YXX7</accession>
<sequence>MAKIERFTDLKAWQEGHQLVLMIYGVVKTFPKEENFILTTQILRAVISVTNNLAEGFGRRYYKEKIQFYSMARASLVEVCNQLMIARDVGYLNRKDFDFVWEQTDKVGRLITGLIKSIKK</sequence>
<dbReference type="CDD" id="cd16377">
    <property type="entry name" value="23S_rRNA_IVP_like"/>
    <property type="match status" value="1"/>
</dbReference>
<dbReference type="PANTHER" id="PTHR38471:SF2">
    <property type="entry name" value="FOUR HELIX BUNDLE PROTEIN"/>
    <property type="match status" value="1"/>
</dbReference>